<dbReference type="EMBL" id="KN042430">
    <property type="protein sequence ID" value="KFH62854.1"/>
    <property type="molecule type" value="Genomic_DNA"/>
</dbReference>
<accession>A0A086TLM7</accession>
<evidence type="ECO:0000313" key="3">
    <source>
        <dbReference type="Proteomes" id="UP000243308"/>
    </source>
</evidence>
<dbReference type="AlphaFoldDB" id="A0A086TLM7"/>
<name>A0A086TLM7_9FUNG</name>
<feature type="compositionally biased region" description="Low complexity" evidence="1">
    <location>
        <begin position="55"/>
        <end position="71"/>
    </location>
</feature>
<gene>
    <name evidence="2" type="ORF">MVEG_11379</name>
</gene>
<keyword evidence="3" id="KW-1185">Reference proteome</keyword>
<dbReference type="OrthoDB" id="1555531at2759"/>
<proteinExistence type="predicted"/>
<protein>
    <submittedName>
        <fullName evidence="2">Uncharacterized protein</fullName>
    </submittedName>
</protein>
<feature type="compositionally biased region" description="Low complexity" evidence="1">
    <location>
        <begin position="81"/>
        <end position="91"/>
    </location>
</feature>
<reference evidence="2 3" key="1">
    <citation type="submission" date="2011-02" db="EMBL/GenBank/DDBJ databases">
        <title>The Genome Sequence of Mortierella verticillata NRRL 6337.</title>
        <authorList>
            <consortium name="The Broad Institute Genome Sequencing Platform"/>
            <person name="Russ C."/>
            <person name="Cuomo C."/>
            <person name="Burger G."/>
            <person name="Gray M.W."/>
            <person name="Holland P.W.H."/>
            <person name="King N."/>
            <person name="Lang F.B.F."/>
            <person name="Roger A.J."/>
            <person name="Ruiz-Trillo I."/>
            <person name="Young S.K."/>
            <person name="Zeng Q."/>
            <person name="Gargeya S."/>
            <person name="Alvarado L."/>
            <person name="Berlin A."/>
            <person name="Chapman S.B."/>
            <person name="Chen Z."/>
            <person name="Freedman E."/>
            <person name="Gellesch M."/>
            <person name="Goldberg J."/>
            <person name="Griggs A."/>
            <person name="Gujja S."/>
            <person name="Heilman E."/>
            <person name="Heiman D."/>
            <person name="Howarth C."/>
            <person name="Mehta T."/>
            <person name="Neiman D."/>
            <person name="Pearson M."/>
            <person name="Roberts A."/>
            <person name="Saif S."/>
            <person name="Shea T."/>
            <person name="Shenoy N."/>
            <person name="Sisk P."/>
            <person name="Stolte C."/>
            <person name="Sykes S."/>
            <person name="White J."/>
            <person name="Yandava C."/>
            <person name="Haas B."/>
            <person name="Nusbaum C."/>
            <person name="Birren B."/>
        </authorList>
    </citation>
    <scope>NUCLEOTIDE SEQUENCE [LARGE SCALE GENOMIC DNA]</scope>
    <source>
        <strain evidence="2 3">NRRL 6337</strain>
    </source>
</reference>
<sequence>MLTLSLSYHDTLSRASTVSIAISSVPLRNQGVRRLYTVLNSITARTTTARTAGMLPTLTSSSTPTTPTTPSAPNTLQPDLSSSSFGASFGAQSPPSSMKRPLADMADSQDRNWNIDDCHQVHQQHQASQPSHPEPTLPLTGIKLQLQIMPPDHPPVDSTGVCPIVYGSQQRERLQQIQQVQAQRPTGRKFEMREQVSKDSSRGPCRWSKPTYQWKNCNDHDPVGHDCYSPSNSLVNRHEQGDGHSNTNKG</sequence>
<feature type="region of interest" description="Disordered" evidence="1">
    <location>
        <begin position="218"/>
        <end position="250"/>
    </location>
</feature>
<evidence type="ECO:0000256" key="1">
    <source>
        <dbReference type="SAM" id="MobiDB-lite"/>
    </source>
</evidence>
<organism evidence="2 3">
    <name type="scientific">Podila verticillata NRRL 6337</name>
    <dbReference type="NCBI Taxonomy" id="1069443"/>
    <lineage>
        <taxon>Eukaryota</taxon>
        <taxon>Fungi</taxon>
        <taxon>Fungi incertae sedis</taxon>
        <taxon>Mucoromycota</taxon>
        <taxon>Mortierellomycotina</taxon>
        <taxon>Mortierellomycetes</taxon>
        <taxon>Mortierellales</taxon>
        <taxon>Mortierellaceae</taxon>
        <taxon>Podila</taxon>
    </lineage>
</organism>
<feature type="region of interest" description="Disordered" evidence="1">
    <location>
        <begin position="55"/>
        <end position="104"/>
    </location>
</feature>
<evidence type="ECO:0000313" key="2">
    <source>
        <dbReference type="EMBL" id="KFH62854.1"/>
    </source>
</evidence>
<dbReference type="Proteomes" id="UP000243308">
    <property type="component" value="Unassembled WGS sequence"/>
</dbReference>